<keyword evidence="2" id="KW-1185">Reference proteome</keyword>
<proteinExistence type="predicted"/>
<sequence>MFFRPSYKDQSADTLENVNFDPNLTNEKVSSNLNQNLEKILYCRYKNSPTFIITVREKAIAQEVIERSLIFLPKNIRDLGITSLGLYCTNEVNVMEEFPFTQRLPRNSISSPYIISVRQDYDITIVVKENIPDDNLEYDAIVNFKNQFELDSFLQGQLGLLEIEKKNEDIHRRKKQKGRIRLIEELQDNGVYLLI</sequence>
<protein>
    <submittedName>
        <fullName evidence="1">Uncharacterized protein</fullName>
    </submittedName>
</protein>
<comment type="caution">
    <text evidence="1">The sequence shown here is derived from an EMBL/GenBank/DDBJ whole genome shotgun (WGS) entry which is preliminary data.</text>
</comment>
<dbReference type="EMBL" id="JADGJW010000934">
    <property type="protein sequence ID" value="KAJ3209551.1"/>
    <property type="molecule type" value="Genomic_DNA"/>
</dbReference>
<dbReference type="AlphaFoldDB" id="A0AAD5TXC8"/>
<evidence type="ECO:0000313" key="2">
    <source>
        <dbReference type="Proteomes" id="UP001211065"/>
    </source>
</evidence>
<reference evidence="1" key="1">
    <citation type="submission" date="2020-05" db="EMBL/GenBank/DDBJ databases">
        <title>Phylogenomic resolution of chytrid fungi.</title>
        <authorList>
            <person name="Stajich J.E."/>
            <person name="Amses K."/>
            <person name="Simmons R."/>
            <person name="Seto K."/>
            <person name="Myers J."/>
            <person name="Bonds A."/>
            <person name="Quandt C.A."/>
            <person name="Barry K."/>
            <person name="Liu P."/>
            <person name="Grigoriev I."/>
            <person name="Longcore J.E."/>
            <person name="James T.Y."/>
        </authorList>
    </citation>
    <scope>NUCLEOTIDE SEQUENCE</scope>
    <source>
        <strain evidence="1">JEL0476</strain>
    </source>
</reference>
<organism evidence="1 2">
    <name type="scientific">Clydaea vesicula</name>
    <dbReference type="NCBI Taxonomy" id="447962"/>
    <lineage>
        <taxon>Eukaryota</taxon>
        <taxon>Fungi</taxon>
        <taxon>Fungi incertae sedis</taxon>
        <taxon>Chytridiomycota</taxon>
        <taxon>Chytridiomycota incertae sedis</taxon>
        <taxon>Chytridiomycetes</taxon>
        <taxon>Lobulomycetales</taxon>
        <taxon>Lobulomycetaceae</taxon>
        <taxon>Clydaea</taxon>
    </lineage>
</organism>
<name>A0AAD5TXC8_9FUNG</name>
<gene>
    <name evidence="1" type="ORF">HK099_008482</name>
</gene>
<evidence type="ECO:0000313" key="1">
    <source>
        <dbReference type="EMBL" id="KAJ3209551.1"/>
    </source>
</evidence>
<dbReference type="Proteomes" id="UP001211065">
    <property type="component" value="Unassembled WGS sequence"/>
</dbReference>
<accession>A0AAD5TXC8</accession>